<dbReference type="RefSeq" id="WP_388623282.1">
    <property type="nucleotide sequence ID" value="NZ_JBIAUT010000001.1"/>
</dbReference>
<evidence type="ECO:0000256" key="1">
    <source>
        <dbReference type="SAM" id="MobiDB-lite"/>
    </source>
</evidence>
<dbReference type="Gene3D" id="3.40.50.720">
    <property type="entry name" value="NAD(P)-binding Rossmann-like Domain"/>
    <property type="match status" value="1"/>
</dbReference>
<comment type="caution">
    <text evidence="2">The sequence shown here is derived from an EMBL/GenBank/DDBJ whole genome shotgun (WGS) entry which is preliminary data.</text>
</comment>
<feature type="compositionally biased region" description="Basic and acidic residues" evidence="1">
    <location>
        <begin position="10"/>
        <end position="20"/>
    </location>
</feature>
<reference evidence="2 3" key="1">
    <citation type="submission" date="2024-10" db="EMBL/GenBank/DDBJ databases">
        <title>The Natural Products Discovery Center: Release of the First 8490 Sequenced Strains for Exploring Actinobacteria Biosynthetic Diversity.</title>
        <authorList>
            <person name="Kalkreuter E."/>
            <person name="Kautsar S.A."/>
            <person name="Yang D."/>
            <person name="Bader C.D."/>
            <person name="Teijaro C.N."/>
            <person name="Fluegel L."/>
            <person name="Davis C.M."/>
            <person name="Simpson J.R."/>
            <person name="Lauterbach L."/>
            <person name="Steele A.D."/>
            <person name="Gui C."/>
            <person name="Meng S."/>
            <person name="Li G."/>
            <person name="Viehrig K."/>
            <person name="Ye F."/>
            <person name="Su P."/>
            <person name="Kiefer A.F."/>
            <person name="Nichols A."/>
            <person name="Cepeda A.J."/>
            <person name="Yan W."/>
            <person name="Fan B."/>
            <person name="Jiang Y."/>
            <person name="Adhikari A."/>
            <person name="Zheng C.-J."/>
            <person name="Schuster L."/>
            <person name="Cowan T.M."/>
            <person name="Smanski M.J."/>
            <person name="Chevrette M.G."/>
            <person name="De Carvalho L.P.S."/>
            <person name="Shen B."/>
        </authorList>
    </citation>
    <scope>NUCLEOTIDE SEQUENCE [LARGE SCALE GENOMIC DNA]</scope>
    <source>
        <strain evidence="2 3">NPDC001650</strain>
    </source>
</reference>
<protein>
    <recommendedName>
        <fullName evidence="4">Bacteriocin biosynthesis cyclodehydratase domain-containing protein</fullName>
    </recommendedName>
</protein>
<evidence type="ECO:0008006" key="4">
    <source>
        <dbReference type="Google" id="ProtNLM"/>
    </source>
</evidence>
<dbReference type="EMBL" id="JBIAUT010000001">
    <property type="protein sequence ID" value="MFF4214977.1"/>
    <property type="molecule type" value="Genomic_DNA"/>
</dbReference>
<sequence>MNNLEAAEETTEKAAGETREDAAAEVLVGATDVEWTALGNSRFQLLAGPRRFVIEAEAEKAETLRHLVTEVVPKLRRTAAVREQLAAHEVERLLPYAKRLADMGVLLHPREPIDSDAELRLYSFIARRSAAPDKVFASVRRPIAIDCPPRLADALTGALRRQGLRPRDAGPAGDGPRAATGARAADDALTIVGALADESALADATRELCRRGGPFLPVLVTSSRIRTGPWTLPGESACPHCTASYALPATGTADATGLAHDSWNTLQSGCLEWAAGLIAHLALRALIPMGAEHPWGRVVALDPATGEQSSARLWRDPYCAVCATPGPLAQEWREV</sequence>
<proteinExistence type="predicted"/>
<accession>A0ABW6TUX2</accession>
<feature type="region of interest" description="Disordered" evidence="1">
    <location>
        <begin position="1"/>
        <end position="20"/>
    </location>
</feature>
<keyword evidence="3" id="KW-1185">Reference proteome</keyword>
<organism evidence="2 3">
    <name type="scientific">Streptomyces nondiastaticus</name>
    <dbReference type="NCBI Taxonomy" id="3154512"/>
    <lineage>
        <taxon>Bacteria</taxon>
        <taxon>Bacillati</taxon>
        <taxon>Actinomycetota</taxon>
        <taxon>Actinomycetes</taxon>
        <taxon>Kitasatosporales</taxon>
        <taxon>Streptomycetaceae</taxon>
        <taxon>Streptomyces</taxon>
    </lineage>
</organism>
<evidence type="ECO:0000313" key="2">
    <source>
        <dbReference type="EMBL" id="MFF4214977.1"/>
    </source>
</evidence>
<gene>
    <name evidence="2" type="ORF">ACFYZM_01670</name>
</gene>
<evidence type="ECO:0000313" key="3">
    <source>
        <dbReference type="Proteomes" id="UP001602123"/>
    </source>
</evidence>
<dbReference type="Proteomes" id="UP001602123">
    <property type="component" value="Unassembled WGS sequence"/>
</dbReference>
<name>A0ABW6TUX2_9ACTN</name>